<protein>
    <submittedName>
        <fullName evidence="2">Uncharacterized protein</fullName>
    </submittedName>
</protein>
<keyword evidence="1" id="KW-0472">Membrane</keyword>
<gene>
    <name evidence="2" type="ORF">QE383_001683</name>
</gene>
<evidence type="ECO:0000313" key="3">
    <source>
        <dbReference type="Proteomes" id="UP001234354"/>
    </source>
</evidence>
<reference evidence="2" key="1">
    <citation type="submission" date="2023-07" db="EMBL/GenBank/DDBJ databases">
        <title>Functional and genomic diversity of the sorghum phyllosphere microbiome.</title>
        <authorList>
            <person name="Shade A."/>
        </authorList>
    </citation>
    <scope>NUCLEOTIDE SEQUENCE</scope>
    <source>
        <strain evidence="2">SORGH_AS_0908</strain>
    </source>
</reference>
<comment type="caution">
    <text evidence="2">The sequence shown here is derived from an EMBL/GenBank/DDBJ whole genome shotgun (WGS) entry which is preliminary data.</text>
</comment>
<evidence type="ECO:0000256" key="1">
    <source>
        <dbReference type="SAM" id="Phobius"/>
    </source>
</evidence>
<name>A0AAW8GB67_9GAMM</name>
<keyword evidence="1" id="KW-1133">Transmembrane helix</keyword>
<dbReference type="Proteomes" id="UP001234354">
    <property type="component" value="Unassembled WGS sequence"/>
</dbReference>
<sequence length="392" mass="41134">MTPRARAAAIVVGLQLVADLLVVIVGMHVDQLQRSLVEVDIGIGIRLALGDHVLDRPVGAGPPVERRRGALDRGAVDVGHAAADVVAAGQRRIGRRQRIGLEQLGAAHAGLVVQPVHRELRIELLVGEGAQLEARGVDLLVADLLIVDQVLAEAVAVHAGHRQPRAQRLAAADRAADAALEVELVVVAHGQLGVAVQLLGQLAADVLDGAADGVLAVQRALRAAQHLDAADVEHVQQRALRSGDVDIVQVDAHAWIHAPQRIGLTHAADVHGRGAGGTACGIDGQVGHLRIEIADVLDVELVQRLRGEGGHRHRYFLQGLLALARGDGDRIERGGLGALARLARFGLLGPGAAGRRHQQAGDRQAQVLALHGHSPPPRVRPRGGIAASWAQL</sequence>
<accession>A0AAW8GB67</accession>
<organism evidence="2 3">
    <name type="scientific">Pseudoxanthomonas winnipegensis</name>
    <dbReference type="NCBI Taxonomy" id="2480810"/>
    <lineage>
        <taxon>Bacteria</taxon>
        <taxon>Pseudomonadati</taxon>
        <taxon>Pseudomonadota</taxon>
        <taxon>Gammaproteobacteria</taxon>
        <taxon>Lysobacterales</taxon>
        <taxon>Lysobacteraceae</taxon>
        <taxon>Pseudoxanthomonas</taxon>
    </lineage>
</organism>
<proteinExistence type="predicted"/>
<feature type="transmembrane region" description="Helical" evidence="1">
    <location>
        <begin position="7"/>
        <end position="29"/>
    </location>
</feature>
<keyword evidence="1" id="KW-0812">Transmembrane</keyword>
<dbReference type="AlphaFoldDB" id="A0AAW8GB67"/>
<evidence type="ECO:0000313" key="2">
    <source>
        <dbReference type="EMBL" id="MDQ1119375.1"/>
    </source>
</evidence>
<dbReference type="EMBL" id="JAUTBB010000001">
    <property type="protein sequence ID" value="MDQ1119375.1"/>
    <property type="molecule type" value="Genomic_DNA"/>
</dbReference>